<reference evidence="3" key="1">
    <citation type="journal article" date="2018" name="Nat. Microbiol.">
        <title>Leveraging single-cell genomics to expand the fungal tree of life.</title>
        <authorList>
            <person name="Ahrendt S.R."/>
            <person name="Quandt C.A."/>
            <person name="Ciobanu D."/>
            <person name="Clum A."/>
            <person name="Salamov A."/>
            <person name="Andreopoulos B."/>
            <person name="Cheng J.F."/>
            <person name="Woyke T."/>
            <person name="Pelin A."/>
            <person name="Henrissat B."/>
            <person name="Reynolds N.K."/>
            <person name="Benny G.L."/>
            <person name="Smith M.E."/>
            <person name="James T.Y."/>
            <person name="Grigoriev I.V."/>
        </authorList>
    </citation>
    <scope>NUCLEOTIDE SEQUENCE [LARGE SCALE GENOMIC DNA]</scope>
</reference>
<name>A0A4P9W8P0_9FUNG</name>
<organism evidence="2 3">
    <name type="scientific">Blyttiomyces helicus</name>
    <dbReference type="NCBI Taxonomy" id="388810"/>
    <lineage>
        <taxon>Eukaryota</taxon>
        <taxon>Fungi</taxon>
        <taxon>Fungi incertae sedis</taxon>
        <taxon>Chytridiomycota</taxon>
        <taxon>Chytridiomycota incertae sedis</taxon>
        <taxon>Chytridiomycetes</taxon>
        <taxon>Chytridiomycetes incertae sedis</taxon>
        <taxon>Blyttiomyces</taxon>
    </lineage>
</organism>
<keyword evidence="3" id="KW-1185">Reference proteome</keyword>
<dbReference type="Proteomes" id="UP000269721">
    <property type="component" value="Unassembled WGS sequence"/>
</dbReference>
<proteinExistence type="predicted"/>
<dbReference type="Pfam" id="PF13391">
    <property type="entry name" value="HNH_2"/>
    <property type="match status" value="1"/>
</dbReference>
<protein>
    <recommendedName>
        <fullName evidence="1">HNH nuclease domain-containing protein</fullName>
    </recommendedName>
</protein>
<evidence type="ECO:0000259" key="1">
    <source>
        <dbReference type="Pfam" id="PF13391"/>
    </source>
</evidence>
<gene>
    <name evidence="2" type="ORF">BDK51DRAFT_38975</name>
</gene>
<sequence>MILEAHPSSKSLTPEELRLYSRFALQVGLRDRRCIVTGDRDEGVLEGLHDVPFSWRARKYLMGIDDVQNGMLLHHELHHMFNCQFWTVVPDDGRWRIFIISPRASNLVKAKSGQFLQELDPTPEGIKPIPFVHSACFKFHLETAVFQRIRGNRELDHDMKGSRDDAAVQIWSDDVNFGAYVRCAGDVTMALSV</sequence>
<dbReference type="OrthoDB" id="2149644at2759"/>
<accession>A0A4P9W8P0</accession>
<dbReference type="AlphaFoldDB" id="A0A4P9W8P0"/>
<feature type="domain" description="HNH nuclease" evidence="1">
    <location>
        <begin position="34"/>
        <end position="86"/>
    </location>
</feature>
<dbReference type="InterPro" id="IPR003615">
    <property type="entry name" value="HNH_nuc"/>
</dbReference>
<evidence type="ECO:0000313" key="2">
    <source>
        <dbReference type="EMBL" id="RKO87833.1"/>
    </source>
</evidence>
<dbReference type="EMBL" id="KZ997130">
    <property type="protein sequence ID" value="RKO87833.1"/>
    <property type="molecule type" value="Genomic_DNA"/>
</dbReference>
<evidence type="ECO:0000313" key="3">
    <source>
        <dbReference type="Proteomes" id="UP000269721"/>
    </source>
</evidence>